<proteinExistence type="predicted"/>
<dbReference type="Proteomes" id="UP000640614">
    <property type="component" value="Unassembled WGS sequence"/>
</dbReference>
<comment type="caution">
    <text evidence="1">The sequence shown here is derived from an EMBL/GenBank/DDBJ whole genome shotgun (WGS) entry which is preliminary data.</text>
</comment>
<gene>
    <name evidence="1" type="ORF">C4F50_02785</name>
</gene>
<keyword evidence="2" id="KW-1185">Reference proteome</keyword>
<dbReference type="EMBL" id="PRDM01000001">
    <property type="protein sequence ID" value="MBE8723858.1"/>
    <property type="molecule type" value="Genomic_DNA"/>
</dbReference>
<dbReference type="PROSITE" id="PS51257">
    <property type="entry name" value="PROKAR_LIPOPROTEIN"/>
    <property type="match status" value="1"/>
</dbReference>
<evidence type="ECO:0000313" key="1">
    <source>
        <dbReference type="EMBL" id="MBE8723858.1"/>
    </source>
</evidence>
<organism evidence="1 2">
    <name type="scientific">Flavobacterium hungaricum</name>
    <dbReference type="NCBI Taxonomy" id="2082725"/>
    <lineage>
        <taxon>Bacteria</taxon>
        <taxon>Pseudomonadati</taxon>
        <taxon>Bacteroidota</taxon>
        <taxon>Flavobacteriia</taxon>
        <taxon>Flavobacteriales</taxon>
        <taxon>Flavobacteriaceae</taxon>
        <taxon>Flavobacterium</taxon>
    </lineage>
</organism>
<protein>
    <recommendedName>
        <fullName evidence="3">Lipoprotein</fullName>
    </recommendedName>
</protein>
<reference evidence="1 2" key="1">
    <citation type="submission" date="2018-07" db="EMBL/GenBank/DDBJ databases">
        <title>Genome assembly of strain KB82.</title>
        <authorList>
            <person name="Kukolya J."/>
            <person name="Horvath B."/>
            <person name="Nagy I."/>
            <person name="Toth A."/>
        </authorList>
    </citation>
    <scope>NUCLEOTIDE SEQUENCE [LARGE SCALE GENOMIC DNA]</scope>
    <source>
        <strain evidence="1 2">Kb82</strain>
    </source>
</reference>
<sequence>MIKVFSAIINNSVMKKLILIFTIITIAISCKKADAECVDCLTFYFENPQPDKDSELDHFPNKFRGLYVNADSIFIRIDEDLIMKEYFYKSKIHKLALDSLKETFDIVDGKLIVKNTKDVYEMLPKGDSIELIQKNTDTLFRFSLFKKAKRIDGQLILSSKDSIYWTVEFLSIQNDSIKFKRLYDQKNLKKLDSITKIKAKMLDSTSYLIKPTRREFKKILKIKDRSWDIGYKKVS</sequence>
<evidence type="ECO:0008006" key="3">
    <source>
        <dbReference type="Google" id="ProtNLM"/>
    </source>
</evidence>
<name>A0ABR9TEU2_9FLAO</name>
<accession>A0ABR9TEU2</accession>
<evidence type="ECO:0000313" key="2">
    <source>
        <dbReference type="Proteomes" id="UP000640614"/>
    </source>
</evidence>